<dbReference type="EMBL" id="MLYV02000149">
    <property type="protein sequence ID" value="PSS34145.1"/>
    <property type="molecule type" value="Genomic_DNA"/>
</dbReference>
<accession>A0A2R6RVX6</accession>
<dbReference type="AlphaFoldDB" id="A0A2R6RVX6"/>
<gene>
    <name evidence="1" type="ORF">PHLCEN_2v1813</name>
</gene>
<reference evidence="1 2" key="1">
    <citation type="submission" date="2018-02" db="EMBL/GenBank/DDBJ databases">
        <title>Genome sequence of the basidiomycete white-rot fungus Phlebia centrifuga.</title>
        <authorList>
            <person name="Granchi Z."/>
            <person name="Peng M."/>
            <person name="de Vries R.P."/>
            <person name="Hilden K."/>
            <person name="Makela M.R."/>
            <person name="Grigoriev I."/>
            <person name="Riley R."/>
        </authorList>
    </citation>
    <scope>NUCLEOTIDE SEQUENCE [LARGE SCALE GENOMIC DNA]</scope>
    <source>
        <strain evidence="1 2">FBCC195</strain>
    </source>
</reference>
<evidence type="ECO:0000313" key="2">
    <source>
        <dbReference type="Proteomes" id="UP000186601"/>
    </source>
</evidence>
<dbReference type="Proteomes" id="UP000186601">
    <property type="component" value="Unassembled WGS sequence"/>
</dbReference>
<keyword evidence="2" id="KW-1185">Reference proteome</keyword>
<sequence>MVRIPPCPIVHNEWTGIWYFKTILSSGVQVQKDENALVRLNTGIILEDLRCPRMGRVALRLQ</sequence>
<protein>
    <submittedName>
        <fullName evidence="1">Uncharacterized protein</fullName>
    </submittedName>
</protein>
<organism evidence="1 2">
    <name type="scientific">Hermanssonia centrifuga</name>
    <dbReference type="NCBI Taxonomy" id="98765"/>
    <lineage>
        <taxon>Eukaryota</taxon>
        <taxon>Fungi</taxon>
        <taxon>Dikarya</taxon>
        <taxon>Basidiomycota</taxon>
        <taxon>Agaricomycotina</taxon>
        <taxon>Agaricomycetes</taxon>
        <taxon>Polyporales</taxon>
        <taxon>Meruliaceae</taxon>
        <taxon>Hermanssonia</taxon>
    </lineage>
</organism>
<name>A0A2R6RVX6_9APHY</name>
<comment type="caution">
    <text evidence="1">The sequence shown here is derived from an EMBL/GenBank/DDBJ whole genome shotgun (WGS) entry which is preliminary data.</text>
</comment>
<proteinExistence type="predicted"/>
<evidence type="ECO:0000313" key="1">
    <source>
        <dbReference type="EMBL" id="PSS34145.1"/>
    </source>
</evidence>